<dbReference type="AlphaFoldDB" id="A0A897NT13"/>
<sequence length="62" mass="7317">MAGSTSIRDHRSRDRALTTRFDTGYRGYPVQQSRPDRDRPWRSRECGIDRSQINPPETYLPH</sequence>
<proteinExistence type="predicted"/>
<organism evidence="2 3">
    <name type="scientific">Halapricum desulfuricans</name>
    <dbReference type="NCBI Taxonomy" id="2841257"/>
    <lineage>
        <taxon>Archaea</taxon>
        <taxon>Methanobacteriati</taxon>
        <taxon>Methanobacteriota</taxon>
        <taxon>Stenosarchaea group</taxon>
        <taxon>Halobacteria</taxon>
        <taxon>Halobacteriales</taxon>
        <taxon>Haloarculaceae</taxon>
        <taxon>Halapricum</taxon>
    </lineage>
</organism>
<evidence type="ECO:0000313" key="2">
    <source>
        <dbReference type="EMBL" id="QSG16002.1"/>
    </source>
</evidence>
<keyword evidence="3" id="KW-1185">Reference proteome</keyword>
<gene>
    <name evidence="2" type="ORF">HSEST_2492</name>
</gene>
<feature type="compositionally biased region" description="Basic and acidic residues" evidence="1">
    <location>
        <begin position="7"/>
        <end position="17"/>
    </location>
</feature>
<dbReference type="Proteomes" id="UP000663292">
    <property type="component" value="Chromosome"/>
</dbReference>
<evidence type="ECO:0000256" key="1">
    <source>
        <dbReference type="SAM" id="MobiDB-lite"/>
    </source>
</evidence>
<dbReference type="EMBL" id="CP064791">
    <property type="protein sequence ID" value="QSG16002.1"/>
    <property type="molecule type" value="Genomic_DNA"/>
</dbReference>
<reference evidence="2 3" key="1">
    <citation type="submission" date="2020-11" db="EMBL/GenBank/DDBJ databases">
        <title>Carbohydrate-dependent, anaerobic sulfur respiration: A novel catabolism in halophilic archaea.</title>
        <authorList>
            <person name="Sorokin D.Y."/>
            <person name="Messina E."/>
            <person name="Smedile F."/>
            <person name="La Cono V."/>
            <person name="Hallsworth J.E."/>
            <person name="Yakimov M.M."/>
        </authorList>
    </citation>
    <scope>NUCLEOTIDE SEQUENCE [LARGE SCALE GENOMIC DNA]</scope>
    <source>
        <strain evidence="2 3">HSR-Est</strain>
    </source>
</reference>
<feature type="region of interest" description="Disordered" evidence="1">
    <location>
        <begin position="1"/>
        <end position="62"/>
    </location>
</feature>
<name>A0A897NT13_9EURY</name>
<accession>A0A897NT13</accession>
<protein>
    <submittedName>
        <fullName evidence="2">Uncharacterized protein</fullName>
    </submittedName>
</protein>
<evidence type="ECO:0000313" key="3">
    <source>
        <dbReference type="Proteomes" id="UP000663292"/>
    </source>
</evidence>
<feature type="compositionally biased region" description="Basic and acidic residues" evidence="1">
    <location>
        <begin position="34"/>
        <end position="48"/>
    </location>
</feature>